<keyword evidence="5" id="KW-0411">Iron-sulfur</keyword>
<dbReference type="PANTHER" id="PTHR43409">
    <property type="entry name" value="ANAEROBIC MAGNESIUM-PROTOPORPHYRIN IX MONOMETHYL ESTER CYCLASE-RELATED"/>
    <property type="match status" value="1"/>
</dbReference>
<reference evidence="6 7" key="1">
    <citation type="submission" date="2021-06" db="EMBL/GenBank/DDBJ databases">
        <authorList>
            <person name="Sun Q."/>
            <person name="Li D."/>
        </authorList>
    </citation>
    <scope>NUCLEOTIDE SEQUENCE [LARGE SCALE GENOMIC DNA]</scope>
    <source>
        <strain evidence="6 7">MSJ-11</strain>
    </source>
</reference>
<keyword evidence="2" id="KW-0949">S-adenosyl-L-methionine</keyword>
<evidence type="ECO:0000313" key="7">
    <source>
        <dbReference type="Proteomes" id="UP000726170"/>
    </source>
</evidence>
<gene>
    <name evidence="6" type="ORF">KQI86_07350</name>
</gene>
<evidence type="ECO:0000256" key="5">
    <source>
        <dbReference type="ARBA" id="ARBA00023014"/>
    </source>
</evidence>
<accession>A0ABS6EG03</accession>
<dbReference type="EMBL" id="JAHLQF010000002">
    <property type="protein sequence ID" value="MBU5484142.1"/>
    <property type="molecule type" value="Genomic_DNA"/>
</dbReference>
<evidence type="ECO:0000313" key="6">
    <source>
        <dbReference type="EMBL" id="MBU5484142.1"/>
    </source>
</evidence>
<organism evidence="6 7">
    <name type="scientific">Clostridium mobile</name>
    <dbReference type="NCBI Taxonomy" id="2841512"/>
    <lineage>
        <taxon>Bacteria</taxon>
        <taxon>Bacillati</taxon>
        <taxon>Bacillota</taxon>
        <taxon>Clostridia</taxon>
        <taxon>Eubacteriales</taxon>
        <taxon>Clostridiaceae</taxon>
        <taxon>Clostridium</taxon>
    </lineage>
</organism>
<evidence type="ECO:0000256" key="4">
    <source>
        <dbReference type="ARBA" id="ARBA00023004"/>
    </source>
</evidence>
<comment type="caution">
    <text evidence="6">The sequence shown here is derived from an EMBL/GenBank/DDBJ whole genome shotgun (WGS) entry which is preliminary data.</text>
</comment>
<dbReference type="RefSeq" id="WP_216438633.1">
    <property type="nucleotide sequence ID" value="NZ_JAHLQF010000002.1"/>
</dbReference>
<evidence type="ECO:0000256" key="1">
    <source>
        <dbReference type="ARBA" id="ARBA00001966"/>
    </source>
</evidence>
<comment type="cofactor">
    <cofactor evidence="1">
        <name>[4Fe-4S] cluster</name>
        <dbReference type="ChEBI" id="CHEBI:49883"/>
    </cofactor>
</comment>
<keyword evidence="7" id="KW-1185">Reference proteome</keyword>
<keyword evidence="4" id="KW-0408">Iron</keyword>
<proteinExistence type="predicted"/>
<dbReference type="Proteomes" id="UP000726170">
    <property type="component" value="Unassembled WGS sequence"/>
</dbReference>
<keyword evidence="3" id="KW-0479">Metal-binding</keyword>
<sequence>MANILLIEPNYKCKYPPLGLMKIAFYHKFHRKDTVWFTKGELPKKISDDVKNKLKNSKYYIDTYGDKIEEYVININEIIKDNKWDRVYVCSLFTFEYEETMKAINYAKELVGKENVYTGGILATLMNEKLSNDTEVTVNIGQLTDSKMIGYDDKTNIDILTPDYSILDNIEYKYENDDAYYAYTTRGCGMKCGFCAVQKLEPNYESFISIRNQINQVKELFGEKKDLLLMDNNVLKSSNLHEIIEEIINLGFEKGAVYKNPKTGKMKRRFVDFNQGLDAFLITEEKAKLLGKIAIKPARIAFDHIEDEKTYIRAIMMTAKNGVNYLSNYLLYNSDEFSGKGKNYKADNPIDLYKRLKLNVELQEKLNKDISDESKRVSIFSFPMRYIPIDDPKRGYVGSKWNKKYLRAIQSILIPTQGKGVTKKSFFEAAFGKDENTFMNTILMPEAYITSRGEPTKIKKITEEELNNKLKIFNKFEILRGEWNKLYKSLNNTERKNFVDVIGENKFDYQNFIKIDSEIGRLLFIHYLTESSFMSLLKDLYINEKFEYISEICTYIKENMINMYEQLVRYMALRNRIDKKLEVFKHIFGENELNKLIIEWIKDNCSRKNFILYIKKVHFIDENILYIIKWTIDLNILTDIEKNIIKKIIEENRINEEDEFFFMLSDRIFNKLKKESIEDKSKNILKEIEHYRTIQTRLI</sequence>
<evidence type="ECO:0000256" key="3">
    <source>
        <dbReference type="ARBA" id="ARBA00022723"/>
    </source>
</evidence>
<protein>
    <submittedName>
        <fullName evidence="6">Uncharacterized protein</fullName>
    </submittedName>
</protein>
<name>A0ABS6EG03_9CLOT</name>
<dbReference type="InterPro" id="IPR051198">
    <property type="entry name" value="BchE-like"/>
</dbReference>
<dbReference type="PANTHER" id="PTHR43409:SF4">
    <property type="entry name" value="RADICAL SAM SUPERFAMILY PROTEIN"/>
    <property type="match status" value="1"/>
</dbReference>
<evidence type="ECO:0000256" key="2">
    <source>
        <dbReference type="ARBA" id="ARBA00022691"/>
    </source>
</evidence>